<name>A0A4D6SYM8_9EUPU</name>
<evidence type="ECO:0000256" key="4">
    <source>
        <dbReference type="ARBA" id="ARBA00022692"/>
    </source>
</evidence>
<keyword evidence="5" id="KW-1278">Translocase</keyword>
<evidence type="ECO:0000256" key="6">
    <source>
        <dbReference type="ARBA" id="ARBA00022989"/>
    </source>
</evidence>
<comment type="similarity">
    <text evidence="2">Belongs to the complex I subunit 4L family.</text>
</comment>
<organism evidence="11">
    <name type="scientific">Camaenella platyodon</name>
    <dbReference type="NCBI Taxonomy" id="2566149"/>
    <lineage>
        <taxon>Eukaryota</taxon>
        <taxon>Metazoa</taxon>
        <taxon>Spiralia</taxon>
        <taxon>Lophotrochozoa</taxon>
        <taxon>Mollusca</taxon>
        <taxon>Gastropoda</taxon>
        <taxon>Heterobranchia</taxon>
        <taxon>Euthyneura</taxon>
        <taxon>Panpulmonata</taxon>
        <taxon>Eupulmonata</taxon>
        <taxon>Stylommatophora</taxon>
        <taxon>Helicina</taxon>
        <taxon>Camaenoidea</taxon>
        <taxon>Camaenidae</taxon>
        <taxon>Camaenella</taxon>
    </lineage>
</organism>
<evidence type="ECO:0000256" key="10">
    <source>
        <dbReference type="SAM" id="Phobius"/>
    </source>
</evidence>
<proteinExistence type="inferred from homology"/>
<evidence type="ECO:0000256" key="1">
    <source>
        <dbReference type="ARBA" id="ARBA00004141"/>
    </source>
</evidence>
<evidence type="ECO:0000256" key="9">
    <source>
        <dbReference type="ARBA" id="ARBA00031586"/>
    </source>
</evidence>
<reference evidence="11" key="1">
    <citation type="submission" date="2018-05" db="EMBL/GenBank/DDBJ databases">
        <title>The complete mitochondrial genome of Camaenella platyodom (Pfeiffer, 1846).</title>
        <authorList>
            <person name="Wang p."/>
            <person name="Zhou w."/>
            <person name="Yang s."/>
        </authorList>
    </citation>
    <scope>NUCLEOTIDE SEQUENCE</scope>
</reference>
<keyword evidence="7" id="KW-0520">NAD</keyword>
<geneLocation type="mitochondrion" evidence="11"/>
<dbReference type="InterPro" id="IPR039428">
    <property type="entry name" value="NUOK/Mnh_C1-like"/>
</dbReference>
<evidence type="ECO:0000256" key="5">
    <source>
        <dbReference type="ARBA" id="ARBA00022967"/>
    </source>
</evidence>
<dbReference type="EMBL" id="MH362759">
    <property type="protein sequence ID" value="QCG71481.1"/>
    <property type="molecule type" value="Genomic_DNA"/>
</dbReference>
<evidence type="ECO:0000256" key="8">
    <source>
        <dbReference type="ARBA" id="ARBA00023136"/>
    </source>
</evidence>
<evidence type="ECO:0000313" key="11">
    <source>
        <dbReference type="EMBL" id="QCG71481.1"/>
    </source>
</evidence>
<evidence type="ECO:0000256" key="3">
    <source>
        <dbReference type="ARBA" id="ARBA00016612"/>
    </source>
</evidence>
<evidence type="ECO:0000256" key="2">
    <source>
        <dbReference type="ARBA" id="ARBA00010519"/>
    </source>
</evidence>
<keyword evidence="8 10" id="KW-0472">Membrane</keyword>
<feature type="transmembrane region" description="Helical" evidence="10">
    <location>
        <begin position="64"/>
        <end position="86"/>
    </location>
</feature>
<dbReference type="GO" id="GO:0016020">
    <property type="term" value="C:membrane"/>
    <property type="evidence" value="ECO:0007669"/>
    <property type="project" value="UniProtKB-SubCell"/>
</dbReference>
<dbReference type="Gene3D" id="1.10.287.3510">
    <property type="match status" value="1"/>
</dbReference>
<keyword evidence="11" id="KW-0496">Mitochondrion</keyword>
<keyword evidence="4 10" id="KW-0812">Transmembrane</keyword>
<comment type="subcellular location">
    <subcellularLocation>
        <location evidence="1">Membrane</location>
        <topology evidence="1">Multi-pass membrane protein</topology>
    </subcellularLocation>
</comment>
<gene>
    <name evidence="11" type="primary">ND4L</name>
</gene>
<dbReference type="AlphaFoldDB" id="A0A4D6SYM8"/>
<sequence length="95" mass="10753">MMMQHMIMMHFSVLLLLLFGFIFINKCHLLASLISLEVMMYLVLMNYLILSCTAFWSMTYFITLLCFAAAGAALGLSLLVTMGRLYGNDLINSLN</sequence>
<evidence type="ECO:0000256" key="7">
    <source>
        <dbReference type="ARBA" id="ARBA00023027"/>
    </source>
</evidence>
<protein>
    <recommendedName>
        <fullName evidence="3">NADH-ubiquinone oxidoreductase chain 4L</fullName>
    </recommendedName>
    <alternativeName>
        <fullName evidence="9">NADH dehydrogenase subunit 4L</fullName>
    </alternativeName>
</protein>
<keyword evidence="6 10" id="KW-1133">Transmembrane helix</keyword>
<feature type="transmembrane region" description="Helical" evidence="10">
    <location>
        <begin position="39"/>
        <end position="57"/>
    </location>
</feature>
<accession>A0A4D6SYM8</accession>
<dbReference type="Pfam" id="PF00420">
    <property type="entry name" value="Oxidored_q2"/>
    <property type="match status" value="1"/>
</dbReference>